<keyword evidence="1" id="KW-0129">CBS domain</keyword>
<evidence type="ECO:0000313" key="4">
    <source>
        <dbReference type="EMBL" id="MEK8025906.1"/>
    </source>
</evidence>
<feature type="domain" description="CBS" evidence="3">
    <location>
        <begin position="332"/>
        <end position="387"/>
    </location>
</feature>
<name>A0ABU9B8G4_9BURK</name>
<dbReference type="InterPro" id="IPR007065">
    <property type="entry name" value="HPP"/>
</dbReference>
<organism evidence="4 5">
    <name type="scientific">Pseudaquabacterium rugosum</name>
    <dbReference type="NCBI Taxonomy" id="2984194"/>
    <lineage>
        <taxon>Bacteria</taxon>
        <taxon>Pseudomonadati</taxon>
        <taxon>Pseudomonadota</taxon>
        <taxon>Betaproteobacteria</taxon>
        <taxon>Burkholderiales</taxon>
        <taxon>Sphaerotilaceae</taxon>
        <taxon>Pseudaquabacterium</taxon>
    </lineage>
</organism>
<dbReference type="EMBL" id="JBBUTF010000006">
    <property type="protein sequence ID" value="MEK8025906.1"/>
    <property type="molecule type" value="Genomic_DNA"/>
</dbReference>
<dbReference type="Pfam" id="PF04982">
    <property type="entry name" value="TM_HPP"/>
    <property type="match status" value="1"/>
</dbReference>
<dbReference type="SMART" id="SM00116">
    <property type="entry name" value="CBS"/>
    <property type="match status" value="2"/>
</dbReference>
<feature type="transmembrane region" description="Helical" evidence="2">
    <location>
        <begin position="112"/>
        <end position="131"/>
    </location>
</feature>
<reference evidence="4 5" key="1">
    <citation type="submission" date="2024-04" db="EMBL/GenBank/DDBJ databases">
        <title>Novel species of the genus Ideonella isolated from streams.</title>
        <authorList>
            <person name="Lu H."/>
        </authorList>
    </citation>
    <scope>NUCLEOTIDE SEQUENCE [LARGE SCALE GENOMIC DNA]</scope>
    <source>
        <strain evidence="4 5">BYS139W</strain>
    </source>
</reference>
<dbReference type="Proteomes" id="UP001368500">
    <property type="component" value="Unassembled WGS sequence"/>
</dbReference>
<feature type="transmembrane region" description="Helical" evidence="2">
    <location>
        <begin position="60"/>
        <end position="79"/>
    </location>
</feature>
<keyword evidence="2" id="KW-0812">Transmembrane</keyword>
<dbReference type="Pfam" id="PF00571">
    <property type="entry name" value="CBS"/>
    <property type="match status" value="2"/>
</dbReference>
<accession>A0ABU9B8G4</accession>
<protein>
    <submittedName>
        <fullName evidence="4">HPP family protein</fullName>
    </submittedName>
</protein>
<feature type="transmembrane region" description="Helical" evidence="2">
    <location>
        <begin position="86"/>
        <end position="106"/>
    </location>
</feature>
<dbReference type="CDD" id="cd04600">
    <property type="entry name" value="CBS_pair_HPP_assoc"/>
    <property type="match status" value="1"/>
</dbReference>
<dbReference type="RefSeq" id="WP_341373691.1">
    <property type="nucleotide sequence ID" value="NZ_JBBUTF010000006.1"/>
</dbReference>
<dbReference type="PANTHER" id="PTHR33741">
    <property type="entry name" value="TRANSMEMBRANE PROTEIN DDB_G0269096-RELATED"/>
    <property type="match status" value="1"/>
</dbReference>
<dbReference type="InterPro" id="IPR046342">
    <property type="entry name" value="CBS_dom_sf"/>
</dbReference>
<evidence type="ECO:0000313" key="5">
    <source>
        <dbReference type="Proteomes" id="UP001368500"/>
    </source>
</evidence>
<evidence type="ECO:0000256" key="2">
    <source>
        <dbReference type="SAM" id="Phobius"/>
    </source>
</evidence>
<dbReference type="InterPro" id="IPR058581">
    <property type="entry name" value="TM_HPP"/>
</dbReference>
<keyword evidence="2" id="KW-0472">Membrane</keyword>
<dbReference type="Gene3D" id="3.10.580.10">
    <property type="entry name" value="CBS-domain"/>
    <property type="match status" value="1"/>
</dbReference>
<evidence type="ECO:0000256" key="1">
    <source>
        <dbReference type="PROSITE-ProRule" id="PRU00703"/>
    </source>
</evidence>
<dbReference type="PROSITE" id="PS51371">
    <property type="entry name" value="CBS"/>
    <property type="match status" value="2"/>
</dbReference>
<comment type="caution">
    <text evidence="4">The sequence shown here is derived from an EMBL/GenBank/DDBJ whole genome shotgun (WGS) entry which is preliminary data.</text>
</comment>
<gene>
    <name evidence="4" type="ORF">AACH11_08025</name>
</gene>
<evidence type="ECO:0000259" key="3">
    <source>
        <dbReference type="PROSITE" id="PS51371"/>
    </source>
</evidence>
<dbReference type="PANTHER" id="PTHR33741:SF5">
    <property type="entry name" value="TRANSMEMBRANE PROTEIN DDB_G0269096-RELATED"/>
    <property type="match status" value="1"/>
</dbReference>
<feature type="transmembrane region" description="Helical" evidence="2">
    <location>
        <begin position="34"/>
        <end position="54"/>
    </location>
</feature>
<keyword evidence="2" id="KW-1133">Transmembrane helix</keyword>
<dbReference type="SUPFAM" id="SSF54631">
    <property type="entry name" value="CBS-domain pair"/>
    <property type="match status" value="1"/>
</dbReference>
<keyword evidence="5" id="KW-1185">Reference proteome</keyword>
<proteinExistence type="predicted"/>
<sequence length="387" mass="40994">MPASDPAPTLKSRLQSVWSLLRPMPLSIDRRERWRVVLTAALGVALAATLARWWPPAAGLPWLMAPLGASAVLVFALPASPLAQPWAVIGGNTVAAWVGLACVHGLPGPWPWVAAAAVAGAIAAMLALRCLHPPGGAVALLTVVGRINEPTFALDPVALDSVLLVLAGALLNPLGGRRYPHPQGVSAPATGPVRAWDFDDEDLQRVLARHNQIVDLPRDDLRELLAGAEQQALQRRMGALRCSDAMTPAPITVSHGTPLDEAWALLQRSAVKALPVVDRFGHVLGIVTRADFLRASDLDTLGPAGLGQRLRRLITPTPGMHSGKPEVVGQIMTRQVRVTSADRPLADLLPLFSHAGHHHLPVLGPDRRLVGILTQTDVVAALARLGG</sequence>
<dbReference type="InterPro" id="IPR000644">
    <property type="entry name" value="CBS_dom"/>
</dbReference>
<feature type="domain" description="CBS" evidence="3">
    <location>
        <begin position="246"/>
        <end position="304"/>
    </location>
</feature>